<dbReference type="InterPro" id="IPR003439">
    <property type="entry name" value="ABC_transporter-like_ATP-bd"/>
</dbReference>
<keyword evidence="3" id="KW-0547">Nucleotide-binding</keyword>
<proteinExistence type="inferred from homology"/>
<dbReference type="EMBL" id="CP001650">
    <property type="protein sequence ID" value="ADF52486.1"/>
    <property type="molecule type" value="Genomic_DNA"/>
</dbReference>
<evidence type="ECO:0000313" key="6">
    <source>
        <dbReference type="EMBL" id="ADF52486.1"/>
    </source>
</evidence>
<dbReference type="Proteomes" id="UP000001654">
    <property type="component" value="Chromosome"/>
</dbReference>
<feature type="domain" description="ABC transporter" evidence="5">
    <location>
        <begin position="3"/>
        <end position="223"/>
    </location>
</feature>
<dbReference type="SMART" id="SM00382">
    <property type="entry name" value="AAA"/>
    <property type="match status" value="1"/>
</dbReference>
<dbReference type="KEGG" id="zpr:ZPR_2161"/>
<dbReference type="InterPro" id="IPR027417">
    <property type="entry name" value="P-loop_NTPase"/>
</dbReference>
<dbReference type="PANTHER" id="PTHR43335:SF4">
    <property type="entry name" value="ABC TRANSPORTER, ATP-BINDING PROTEIN"/>
    <property type="match status" value="1"/>
</dbReference>
<dbReference type="InterPro" id="IPR003593">
    <property type="entry name" value="AAA+_ATPase"/>
</dbReference>
<dbReference type="PROSITE" id="PS50893">
    <property type="entry name" value="ABC_TRANSPORTER_2"/>
    <property type="match status" value="1"/>
</dbReference>
<keyword evidence="4 6" id="KW-0067">ATP-binding</keyword>
<dbReference type="RefSeq" id="WP_013071589.1">
    <property type="nucleotide sequence ID" value="NC_014041.1"/>
</dbReference>
<evidence type="ECO:0000256" key="3">
    <source>
        <dbReference type="ARBA" id="ARBA00022741"/>
    </source>
</evidence>
<accession>D5BAX3</accession>
<dbReference type="PANTHER" id="PTHR43335">
    <property type="entry name" value="ABC TRANSPORTER, ATP-BINDING PROTEIN"/>
    <property type="match status" value="1"/>
</dbReference>
<dbReference type="STRING" id="655815.ZPR_2161"/>
<protein>
    <submittedName>
        <fullName evidence="6">ABC transporter ATP-binding protein</fullName>
    </submittedName>
</protein>
<evidence type="ECO:0000313" key="7">
    <source>
        <dbReference type="Proteomes" id="UP000001654"/>
    </source>
</evidence>
<dbReference type="SUPFAM" id="SSF52540">
    <property type="entry name" value="P-loop containing nucleoside triphosphate hydrolases"/>
    <property type="match status" value="1"/>
</dbReference>
<reference evidence="6 7" key="1">
    <citation type="journal article" date="2010" name="BMC Genomics">
        <title>The complete genome of Zunongwangia profunda SM-A87 reveals its adaptation to the deep-sea environment and ecological role in sedimentary organic nitrogen degradation.</title>
        <authorList>
            <person name="Qin Q.L."/>
            <person name="Zhang X.Y."/>
            <person name="Wang X.M."/>
            <person name="Liu G.M."/>
            <person name="Chen X.L."/>
            <person name="Xie B.B."/>
            <person name="Dang H.Y."/>
            <person name="Zhou B.C."/>
            <person name="Yu J."/>
            <person name="Zhang Y.Z."/>
        </authorList>
    </citation>
    <scope>NUCLEOTIDE SEQUENCE [LARGE SCALE GENOMIC DNA]</scope>
    <source>
        <strain evidence="7">DSM 18752 / CCTCC AB 206139 / SM-A87</strain>
    </source>
</reference>
<dbReference type="GO" id="GO:0005524">
    <property type="term" value="F:ATP binding"/>
    <property type="evidence" value="ECO:0007669"/>
    <property type="project" value="UniProtKB-KW"/>
</dbReference>
<evidence type="ECO:0000256" key="4">
    <source>
        <dbReference type="ARBA" id="ARBA00022840"/>
    </source>
</evidence>
<gene>
    <name evidence="6" type="ordered locus">ZPR_2161</name>
</gene>
<sequence length="286" mass="31829">MILEATNLTKTYKSGKAVDAISLKLKIGQIYGVLGRNGAGKTTLFKILCNLVTADHGSLKIHSTKLKPIGAIIENPGLYTYLNAYENLKVFAEIQNAPRDKTRLEQYLKTVGLPLDRKDAVRHFSMGMKQRLAIAIALLNDPEIVILDEPFSGLDPMGVSDLIRLIKSLAAKNKSVLISSHMLAELQNCCDYLYVIDRGKLVNQGETTRLFNHSISRYKIKGNGVEQVKNKLFKIIFAEKNSIDIECKATEISKILENLIQQGYQITACIPQVTLNELLSQQPNDV</sequence>
<keyword evidence="7" id="KW-1185">Reference proteome</keyword>
<dbReference type="Gene3D" id="3.40.50.300">
    <property type="entry name" value="P-loop containing nucleotide triphosphate hydrolases"/>
    <property type="match status" value="1"/>
</dbReference>
<dbReference type="AlphaFoldDB" id="D5BAX3"/>
<name>D5BAX3_ZUNPS</name>
<evidence type="ECO:0000259" key="5">
    <source>
        <dbReference type="PROSITE" id="PS50893"/>
    </source>
</evidence>
<organism evidence="6 7">
    <name type="scientific">Zunongwangia profunda (strain DSM 18752 / CCTCC AB 206139 / SM-A87)</name>
    <name type="common">Wangia profunda</name>
    <dbReference type="NCBI Taxonomy" id="655815"/>
    <lineage>
        <taxon>Bacteria</taxon>
        <taxon>Pseudomonadati</taxon>
        <taxon>Bacteroidota</taxon>
        <taxon>Flavobacteriia</taxon>
        <taxon>Flavobacteriales</taxon>
        <taxon>Flavobacteriaceae</taxon>
        <taxon>Zunongwangia</taxon>
    </lineage>
</organism>
<evidence type="ECO:0000256" key="2">
    <source>
        <dbReference type="ARBA" id="ARBA00022448"/>
    </source>
</evidence>
<comment type="similarity">
    <text evidence="1">Belongs to the ABC transporter superfamily.</text>
</comment>
<dbReference type="Pfam" id="PF00005">
    <property type="entry name" value="ABC_tran"/>
    <property type="match status" value="1"/>
</dbReference>
<keyword evidence="2" id="KW-0813">Transport</keyword>
<evidence type="ECO:0000256" key="1">
    <source>
        <dbReference type="ARBA" id="ARBA00005417"/>
    </source>
</evidence>
<dbReference type="eggNOG" id="COG1131">
    <property type="taxonomic scope" value="Bacteria"/>
</dbReference>
<dbReference type="GO" id="GO:0016887">
    <property type="term" value="F:ATP hydrolysis activity"/>
    <property type="evidence" value="ECO:0007669"/>
    <property type="project" value="InterPro"/>
</dbReference>
<dbReference type="HOGENOM" id="CLU_000604_1_2_10"/>